<evidence type="ECO:0000256" key="1">
    <source>
        <dbReference type="SAM" id="Phobius"/>
    </source>
</evidence>
<sequence>MRKIGFWLALLLVQLPEAAWAHEGEGAARRAPDLHPLFVLAEFAVVLWAGLRIAGWLSRIGRPRNEERRRS</sequence>
<comment type="caution">
    <text evidence="2">The sequence shown here is derived from an EMBL/GenBank/DDBJ whole genome shotgun (WGS) entry which is preliminary data.</text>
</comment>
<proteinExistence type="predicted"/>
<dbReference type="EMBL" id="JXAK01000033">
    <property type="protein sequence ID" value="KIL39649.1"/>
    <property type="molecule type" value="Genomic_DNA"/>
</dbReference>
<keyword evidence="3" id="KW-1185">Reference proteome</keyword>
<protein>
    <recommendedName>
        <fullName evidence="4">MYXO-CTERM domain-containing protein</fullName>
    </recommendedName>
</protein>
<dbReference type="Proteomes" id="UP000031967">
    <property type="component" value="Unassembled WGS sequence"/>
</dbReference>
<gene>
    <name evidence="2" type="ORF">SD70_18555</name>
</gene>
<dbReference type="RefSeq" id="WP_041049019.1">
    <property type="nucleotide sequence ID" value="NZ_JXAK01000033.1"/>
</dbReference>
<accession>A0ABR5AF58</accession>
<feature type="transmembrane region" description="Helical" evidence="1">
    <location>
        <begin position="37"/>
        <end position="60"/>
    </location>
</feature>
<keyword evidence="1" id="KW-1133">Transmembrane helix</keyword>
<name>A0ABR5AF58_9BACL</name>
<evidence type="ECO:0000313" key="3">
    <source>
        <dbReference type="Proteomes" id="UP000031967"/>
    </source>
</evidence>
<reference evidence="2 3" key="1">
    <citation type="submission" date="2014-12" db="EMBL/GenBank/DDBJ databases">
        <title>Draft genome sequence of Paenibacillus kamchatkensis strain B-2647.</title>
        <authorList>
            <person name="Karlyshev A.V."/>
            <person name="Kudryashova E.B."/>
        </authorList>
    </citation>
    <scope>NUCLEOTIDE SEQUENCE [LARGE SCALE GENOMIC DNA]</scope>
    <source>
        <strain evidence="2 3">VKM B-2647</strain>
    </source>
</reference>
<keyword evidence="1" id="KW-0812">Transmembrane</keyword>
<keyword evidence="1" id="KW-0472">Membrane</keyword>
<organism evidence="2 3">
    <name type="scientific">Gordoniibacillus kamchatkensis</name>
    <dbReference type="NCBI Taxonomy" id="1590651"/>
    <lineage>
        <taxon>Bacteria</taxon>
        <taxon>Bacillati</taxon>
        <taxon>Bacillota</taxon>
        <taxon>Bacilli</taxon>
        <taxon>Bacillales</taxon>
        <taxon>Paenibacillaceae</taxon>
        <taxon>Gordoniibacillus</taxon>
    </lineage>
</organism>
<evidence type="ECO:0000313" key="2">
    <source>
        <dbReference type="EMBL" id="KIL39649.1"/>
    </source>
</evidence>
<evidence type="ECO:0008006" key="4">
    <source>
        <dbReference type="Google" id="ProtNLM"/>
    </source>
</evidence>